<evidence type="ECO:0000313" key="3">
    <source>
        <dbReference type="Proteomes" id="UP000830401"/>
    </source>
</evidence>
<keyword evidence="1" id="KW-1133">Transmembrane helix</keyword>
<protein>
    <submittedName>
        <fullName evidence="2">Uncharacterized protein</fullName>
    </submittedName>
</protein>
<dbReference type="EMBL" id="CP095061">
    <property type="protein sequence ID" value="UOQ66128.1"/>
    <property type="molecule type" value="Genomic_DNA"/>
</dbReference>
<reference evidence="2" key="1">
    <citation type="submission" date="2022-04" db="EMBL/GenBank/DDBJ databases">
        <title>Hymenobacter sp. isolated from the air.</title>
        <authorList>
            <person name="Won M."/>
            <person name="Lee C.-M."/>
            <person name="Woen H.-Y."/>
            <person name="Kwon S.-W."/>
        </authorList>
    </citation>
    <scope>NUCLEOTIDE SEQUENCE</scope>
    <source>
        <strain evidence="2">5420S-77</strain>
    </source>
</reference>
<keyword evidence="1" id="KW-0812">Transmembrane</keyword>
<keyword evidence="3" id="KW-1185">Reference proteome</keyword>
<feature type="transmembrane region" description="Helical" evidence="1">
    <location>
        <begin position="38"/>
        <end position="55"/>
    </location>
</feature>
<dbReference type="RefSeq" id="WP_245120106.1">
    <property type="nucleotide sequence ID" value="NZ_CP095061.1"/>
</dbReference>
<feature type="transmembrane region" description="Helical" evidence="1">
    <location>
        <begin position="12"/>
        <end position="32"/>
    </location>
</feature>
<evidence type="ECO:0000256" key="1">
    <source>
        <dbReference type="SAM" id="Phobius"/>
    </source>
</evidence>
<dbReference type="Proteomes" id="UP000830401">
    <property type="component" value="Chromosome"/>
</dbReference>
<keyword evidence="1" id="KW-0472">Membrane</keyword>
<proteinExistence type="predicted"/>
<name>A0ABY4G5G1_9BACT</name>
<evidence type="ECO:0000313" key="2">
    <source>
        <dbReference type="EMBL" id="UOQ66128.1"/>
    </source>
</evidence>
<sequence>MNNSMNLMEKILRVCSLVMVLGSLLLRLPHIIDAADGHALLTFGLLFSLLSYSSYSRRLRRRNEELERQLEERQPE</sequence>
<accession>A0ABY4G5G1</accession>
<organism evidence="2 3">
    <name type="scientific">Hymenobacter volaticus</name>
    <dbReference type="NCBI Taxonomy" id="2932254"/>
    <lineage>
        <taxon>Bacteria</taxon>
        <taxon>Pseudomonadati</taxon>
        <taxon>Bacteroidota</taxon>
        <taxon>Cytophagia</taxon>
        <taxon>Cytophagales</taxon>
        <taxon>Hymenobacteraceae</taxon>
        <taxon>Hymenobacter</taxon>
    </lineage>
</organism>
<gene>
    <name evidence="2" type="ORF">MUN86_21955</name>
</gene>